<dbReference type="InterPro" id="IPR011545">
    <property type="entry name" value="DEAD/DEAH_box_helicase_dom"/>
</dbReference>
<evidence type="ECO:0000256" key="1">
    <source>
        <dbReference type="ARBA" id="ARBA00006517"/>
    </source>
</evidence>
<feature type="compositionally biased region" description="Polar residues" evidence="8">
    <location>
        <begin position="124"/>
        <end position="137"/>
    </location>
</feature>
<feature type="domain" description="Helicase C-terminal" evidence="10">
    <location>
        <begin position="431"/>
        <end position="576"/>
    </location>
</feature>
<dbReference type="InterPro" id="IPR014001">
    <property type="entry name" value="Helicase_ATP-bd"/>
</dbReference>
<dbReference type="GO" id="GO:0003724">
    <property type="term" value="F:RNA helicase activity"/>
    <property type="evidence" value="ECO:0007669"/>
    <property type="project" value="UniProtKB-EC"/>
</dbReference>
<name>A0A830HRU4_9CHLO</name>
<dbReference type="InterPro" id="IPR044742">
    <property type="entry name" value="DEAD/DEAH_RhlB"/>
</dbReference>
<keyword evidence="6" id="KW-0067">ATP-binding</keyword>
<gene>
    <name evidence="11" type="ORF">PPROV_000645100</name>
</gene>
<dbReference type="GO" id="GO:0003723">
    <property type="term" value="F:RNA binding"/>
    <property type="evidence" value="ECO:0007669"/>
    <property type="project" value="UniProtKB-KW"/>
</dbReference>
<evidence type="ECO:0000313" key="12">
    <source>
        <dbReference type="Proteomes" id="UP000660262"/>
    </source>
</evidence>
<evidence type="ECO:0000256" key="5">
    <source>
        <dbReference type="ARBA" id="ARBA00022806"/>
    </source>
</evidence>
<feature type="compositionally biased region" description="Acidic residues" evidence="8">
    <location>
        <begin position="138"/>
        <end position="169"/>
    </location>
</feature>
<comment type="caution">
    <text evidence="11">The sequence shown here is derived from an EMBL/GenBank/DDBJ whole genome shotgun (WGS) entry which is preliminary data.</text>
</comment>
<dbReference type="SMART" id="SM00490">
    <property type="entry name" value="HELICc"/>
    <property type="match status" value="1"/>
</dbReference>
<evidence type="ECO:0000256" key="4">
    <source>
        <dbReference type="ARBA" id="ARBA00022801"/>
    </source>
</evidence>
<evidence type="ECO:0000256" key="7">
    <source>
        <dbReference type="ARBA" id="ARBA00022884"/>
    </source>
</evidence>
<dbReference type="GO" id="GO:0005829">
    <property type="term" value="C:cytosol"/>
    <property type="evidence" value="ECO:0007669"/>
    <property type="project" value="TreeGrafter"/>
</dbReference>
<dbReference type="OrthoDB" id="4255at2759"/>
<evidence type="ECO:0000259" key="9">
    <source>
        <dbReference type="PROSITE" id="PS51192"/>
    </source>
</evidence>
<comment type="similarity">
    <text evidence="1">Belongs to the DEAD box helicase family. DDX21/DDX50 subfamily.</text>
</comment>
<feature type="domain" description="Helicase ATP-binding" evidence="9">
    <location>
        <begin position="221"/>
        <end position="401"/>
    </location>
</feature>
<feature type="compositionally biased region" description="Gly residues" evidence="8">
    <location>
        <begin position="819"/>
        <end position="834"/>
    </location>
</feature>
<dbReference type="PROSITE" id="PS51192">
    <property type="entry name" value="HELICASE_ATP_BIND_1"/>
    <property type="match status" value="1"/>
</dbReference>
<keyword evidence="12" id="KW-1185">Reference proteome</keyword>
<dbReference type="InterPro" id="IPR059027">
    <property type="entry name" value="DD_DDX21-DDX50"/>
</dbReference>
<dbReference type="Pfam" id="PF08152">
    <property type="entry name" value="GUCT"/>
    <property type="match status" value="1"/>
</dbReference>
<dbReference type="AlphaFoldDB" id="A0A830HRU4"/>
<dbReference type="GO" id="GO:0016787">
    <property type="term" value="F:hydrolase activity"/>
    <property type="evidence" value="ECO:0007669"/>
    <property type="project" value="UniProtKB-KW"/>
</dbReference>
<keyword evidence="7" id="KW-0694">RNA-binding</keyword>
<feature type="region of interest" description="Disordered" evidence="8">
    <location>
        <begin position="782"/>
        <end position="834"/>
    </location>
</feature>
<dbReference type="Pfam" id="PF00271">
    <property type="entry name" value="Helicase_C"/>
    <property type="match status" value="1"/>
</dbReference>
<evidence type="ECO:0000313" key="11">
    <source>
        <dbReference type="EMBL" id="GHP07709.1"/>
    </source>
</evidence>
<keyword evidence="4" id="KW-0378">Hydrolase</keyword>
<organism evidence="11 12">
    <name type="scientific">Pycnococcus provasolii</name>
    <dbReference type="NCBI Taxonomy" id="41880"/>
    <lineage>
        <taxon>Eukaryota</taxon>
        <taxon>Viridiplantae</taxon>
        <taxon>Chlorophyta</taxon>
        <taxon>Pseudoscourfieldiophyceae</taxon>
        <taxon>Pseudoscourfieldiales</taxon>
        <taxon>Pycnococcaceae</taxon>
        <taxon>Pycnococcus</taxon>
    </lineage>
</organism>
<dbReference type="InterPro" id="IPR012562">
    <property type="entry name" value="GUCT"/>
</dbReference>
<dbReference type="Gene3D" id="3.40.50.300">
    <property type="entry name" value="P-loop containing nucleotide triphosphate hydrolases"/>
    <property type="match status" value="2"/>
</dbReference>
<dbReference type="InterPro" id="IPR027417">
    <property type="entry name" value="P-loop_NTPase"/>
</dbReference>
<evidence type="ECO:0000256" key="8">
    <source>
        <dbReference type="SAM" id="MobiDB-lite"/>
    </source>
</evidence>
<dbReference type="InterPro" id="IPR001650">
    <property type="entry name" value="Helicase_C-like"/>
</dbReference>
<dbReference type="PANTHER" id="PTHR47959:SF1">
    <property type="entry name" value="ATP-DEPENDENT RNA HELICASE DBPA"/>
    <property type="match status" value="1"/>
</dbReference>
<dbReference type="Pfam" id="PF26142">
    <property type="entry name" value="DD_DDX21-DDX50"/>
    <property type="match status" value="1"/>
</dbReference>
<dbReference type="CDD" id="cd18787">
    <property type="entry name" value="SF2_C_DEAD"/>
    <property type="match status" value="1"/>
</dbReference>
<feature type="compositionally biased region" description="Gly residues" evidence="8">
    <location>
        <begin position="782"/>
        <end position="811"/>
    </location>
</feature>
<feature type="compositionally biased region" description="Gly residues" evidence="8">
    <location>
        <begin position="741"/>
        <end position="758"/>
    </location>
</feature>
<sequence>MSLAQTTLKTTPLLLLPYSSLHRLLAGSASSTSNTMFSMATTAQMSSSAPLAPRASALTARKNKPSHVNNSNNNAPHAAMFAVSGHRALHGLTARHAMLFSPAPTRDVHSAVCRAAFSTGAVRSQTSEDSLAATSSAMEDDDDDEEDVSYDADADDDDEDFDEEGDAGDDFGSQADIKADAKQDSASDSLLVANLGLDDEIVNTLRERGIESLFPIQKAVFEPAMAGRDIIGRARTGTGKTLAFSLPIIQNLLEENEKMMDGRRGRRNPRALMLAPTRELAKQVERECQSACKSLNVITVYGGVPIGSQIREIRRGCDIVVATPGRLMDLMQQEAVSLHDVRYVVLDEADQMLNVGFQEDVEEILKGVPDENNIQTMLFSATVPRWIMKITREFQKNPLKVDLVGDEHTGKMNENIETLACRVTNQSRRAILADLITCYGNGKKAIVFTSTKREADDVALTLGKSMTTEALHGDIAQNQREKSLEAFRNGNFNVLIATDVAARGLDIPHVDVVLHYDMPRDVESFLHRSGRTGRAGNTGIAIAMISDNERFLVKRIRRETGADLNMISPPSVDAVMEARAKQVKERVTSASVKVIPFFEEAAKELMATGEDPEVLLAKSLVALSGWTEPPSSRSLLSHEEGYVTMKMTARNGDSVRAVGDALRLIRYNSPRDDSDRINVGRIAILADRNEEGAVFDVSEVDSKSLVDYVEKLGARAEIDVEVIKTLPAVQEDRGRGEGRGGRGGGFRRGGRGGGGGYRGGGGGGYRGGGGGGYRGERSGGYGGRGGGGGGYRGDRNGGYGGRGGGGGYGGRGGRRSDRGWGGGGGGGDGRFGDF</sequence>
<dbReference type="EMBL" id="BNJQ01000017">
    <property type="protein sequence ID" value="GHP07709.1"/>
    <property type="molecule type" value="Genomic_DNA"/>
</dbReference>
<dbReference type="Proteomes" id="UP000660262">
    <property type="component" value="Unassembled WGS sequence"/>
</dbReference>
<evidence type="ECO:0000256" key="6">
    <source>
        <dbReference type="ARBA" id="ARBA00022840"/>
    </source>
</evidence>
<feature type="region of interest" description="Disordered" evidence="8">
    <location>
        <begin position="124"/>
        <end position="174"/>
    </location>
</feature>
<dbReference type="PANTHER" id="PTHR47959">
    <property type="entry name" value="ATP-DEPENDENT RNA HELICASE RHLE-RELATED"/>
    <property type="match status" value="1"/>
</dbReference>
<dbReference type="CDD" id="cd00268">
    <property type="entry name" value="DEADc"/>
    <property type="match status" value="1"/>
</dbReference>
<dbReference type="SUPFAM" id="SSF52540">
    <property type="entry name" value="P-loop containing nucleoside triphosphate hydrolases"/>
    <property type="match status" value="1"/>
</dbReference>
<evidence type="ECO:0000256" key="2">
    <source>
        <dbReference type="ARBA" id="ARBA00012552"/>
    </source>
</evidence>
<dbReference type="GO" id="GO:0005524">
    <property type="term" value="F:ATP binding"/>
    <property type="evidence" value="ECO:0007669"/>
    <property type="project" value="UniProtKB-KW"/>
</dbReference>
<reference evidence="11" key="1">
    <citation type="submission" date="2020-10" db="EMBL/GenBank/DDBJ databases">
        <title>Unveiling of a novel bifunctional photoreceptor, Dualchrome1, isolated from a cosmopolitan green alga.</title>
        <authorList>
            <person name="Suzuki S."/>
            <person name="Kawachi M."/>
        </authorList>
    </citation>
    <scope>NUCLEOTIDE SEQUENCE</scope>
    <source>
        <strain evidence="11">NIES 2893</strain>
    </source>
</reference>
<dbReference type="InterPro" id="IPR050079">
    <property type="entry name" value="DEAD_box_RNA_helicase"/>
</dbReference>
<protein>
    <recommendedName>
        <fullName evidence="2">RNA helicase</fullName>
        <ecNumber evidence="2">3.6.4.13</ecNumber>
    </recommendedName>
</protein>
<dbReference type="EC" id="3.6.4.13" evidence="2"/>
<feature type="region of interest" description="Disordered" evidence="8">
    <location>
        <begin position="44"/>
        <end position="75"/>
    </location>
</feature>
<dbReference type="PROSITE" id="PS51194">
    <property type="entry name" value="HELICASE_CTER"/>
    <property type="match status" value="1"/>
</dbReference>
<keyword evidence="3" id="KW-0547">Nucleotide-binding</keyword>
<dbReference type="Pfam" id="PF00270">
    <property type="entry name" value="DEAD"/>
    <property type="match status" value="1"/>
</dbReference>
<accession>A0A830HRU4</accession>
<dbReference type="SMART" id="SM00487">
    <property type="entry name" value="DEXDc"/>
    <property type="match status" value="1"/>
</dbReference>
<keyword evidence="5" id="KW-0347">Helicase</keyword>
<evidence type="ECO:0000256" key="3">
    <source>
        <dbReference type="ARBA" id="ARBA00022741"/>
    </source>
</evidence>
<proteinExistence type="inferred from homology"/>
<evidence type="ECO:0000259" key="10">
    <source>
        <dbReference type="PROSITE" id="PS51194"/>
    </source>
</evidence>
<feature type="region of interest" description="Disordered" evidence="8">
    <location>
        <begin position="732"/>
        <end position="758"/>
    </location>
</feature>